<dbReference type="PROSITE" id="PS51471">
    <property type="entry name" value="FE2OG_OXY"/>
    <property type="match status" value="1"/>
</dbReference>
<feature type="compositionally biased region" description="Basic and acidic residues" evidence="1">
    <location>
        <begin position="378"/>
        <end position="393"/>
    </location>
</feature>
<keyword evidence="4" id="KW-1185">Reference proteome</keyword>
<protein>
    <recommendedName>
        <fullName evidence="2">Fe2OG dioxygenase domain-containing protein</fullName>
    </recommendedName>
</protein>
<dbReference type="InterPro" id="IPR005123">
    <property type="entry name" value="Oxoglu/Fe-dep_dioxygenase_dom"/>
</dbReference>
<feature type="domain" description="Fe2OG dioxygenase" evidence="2">
    <location>
        <begin position="83"/>
        <end position="201"/>
    </location>
</feature>
<evidence type="ECO:0000313" key="4">
    <source>
        <dbReference type="Proteomes" id="UP000001449"/>
    </source>
</evidence>
<dbReference type="EMBL" id="DS999444">
    <property type="protein sequence ID" value="EED86204.1"/>
    <property type="molecule type" value="Genomic_DNA"/>
</dbReference>
<dbReference type="FunFam" id="2.60.120.590:FF:000059">
    <property type="entry name" value="Predicted protein"/>
    <property type="match status" value="1"/>
</dbReference>
<feature type="compositionally biased region" description="Basic and acidic residues" evidence="1">
    <location>
        <begin position="431"/>
        <end position="451"/>
    </location>
</feature>
<dbReference type="InterPro" id="IPR032857">
    <property type="entry name" value="ALKBH4"/>
</dbReference>
<sequence>MVRIVRNVEGVPGLHIAYDVFSEEAERRIFTSFSHLDNSHFQPGRRTHGAAGPASPLGEYWTADYTRLSNAVKDCGLVEGYVPPDYCLPLLYPPGASFSHHYDSRTRWGEVIVGVNLGREGEMLFVPQAKHDKEALAARTNGKIKSVRVKMPRRSIYVMSGPSRLDWKHGVVSHKVTKNDQPLPSWNPHNMRKSLTFRSTKVFSDVYFERKIQDMQNMIVTERNDERRREHEETLADLTPRQRSQLRFKASSDYGKGSLSGADLLEERRRAASLLDMMASGSVGVPADLRFDPSEVTFPLPPGVPTGGSYDAAGGFAVGAFAGGGFASSFLASTRAIAVSAFRGEGRRLGRSADNRRVDEDGEDDDIAKAKNASLRSLAEERAKRQKCSHEKSGVGIGGSDGMKHKSEKKGDSNGDNDVIDLADVCGDEYEEKKRDDEDETPKKTAAKSDDNVIVIDD</sequence>
<evidence type="ECO:0000256" key="1">
    <source>
        <dbReference type="SAM" id="MobiDB-lite"/>
    </source>
</evidence>
<evidence type="ECO:0000313" key="3">
    <source>
        <dbReference type="EMBL" id="EED86204.1"/>
    </source>
</evidence>
<dbReference type="RefSeq" id="XP_002297465.1">
    <property type="nucleotide sequence ID" value="XM_002297429.1"/>
</dbReference>
<dbReference type="OMA" id="EYWTADY"/>
<feature type="compositionally biased region" description="Acidic residues" evidence="1">
    <location>
        <begin position="418"/>
        <end position="430"/>
    </location>
</feature>
<dbReference type="GeneID" id="7446061"/>
<name>B8LEP0_THAPS</name>
<feature type="compositionally biased region" description="Basic and acidic residues" evidence="1">
    <location>
        <begin position="402"/>
        <end position="413"/>
    </location>
</feature>
<dbReference type="STRING" id="35128.B8LEP0"/>
<dbReference type="PaxDb" id="35128-Thapsdraft908"/>
<dbReference type="HOGENOM" id="CLU_597882_0_0_1"/>
<dbReference type="InterPro" id="IPR037151">
    <property type="entry name" value="AlkB-like_sf"/>
</dbReference>
<organism evidence="3 4">
    <name type="scientific">Thalassiosira pseudonana</name>
    <name type="common">Marine diatom</name>
    <name type="synonym">Cyclotella nana</name>
    <dbReference type="NCBI Taxonomy" id="35128"/>
    <lineage>
        <taxon>Eukaryota</taxon>
        <taxon>Sar</taxon>
        <taxon>Stramenopiles</taxon>
        <taxon>Ochrophyta</taxon>
        <taxon>Bacillariophyta</taxon>
        <taxon>Coscinodiscophyceae</taxon>
        <taxon>Thalassiosirophycidae</taxon>
        <taxon>Thalassiosirales</taxon>
        <taxon>Thalassiosiraceae</taxon>
        <taxon>Thalassiosira</taxon>
    </lineage>
</organism>
<feature type="region of interest" description="Disordered" evidence="1">
    <location>
        <begin position="353"/>
        <end position="458"/>
    </location>
</feature>
<dbReference type="GO" id="GO:0016491">
    <property type="term" value="F:oxidoreductase activity"/>
    <property type="evidence" value="ECO:0000318"/>
    <property type="project" value="GO_Central"/>
</dbReference>
<reference evidence="3 4" key="1">
    <citation type="journal article" date="2004" name="Science">
        <title>The genome of the diatom Thalassiosira pseudonana: ecology, evolution, and metabolism.</title>
        <authorList>
            <person name="Armbrust E.V."/>
            <person name="Berges J.A."/>
            <person name="Bowler C."/>
            <person name="Green B.R."/>
            <person name="Martinez D."/>
            <person name="Putnam N.H."/>
            <person name="Zhou S."/>
            <person name="Allen A.E."/>
            <person name="Apt K.E."/>
            <person name="Bechner M."/>
            <person name="Brzezinski M.A."/>
            <person name="Chaal B.K."/>
            <person name="Chiovitti A."/>
            <person name="Davis A.K."/>
            <person name="Demarest M.S."/>
            <person name="Detter J.C."/>
            <person name="Glavina T."/>
            <person name="Goodstein D."/>
            <person name="Hadi M.Z."/>
            <person name="Hellsten U."/>
            <person name="Hildebrand M."/>
            <person name="Jenkins B.D."/>
            <person name="Jurka J."/>
            <person name="Kapitonov V.V."/>
            <person name="Kroger N."/>
            <person name="Lau W.W."/>
            <person name="Lane T.W."/>
            <person name="Larimer F.W."/>
            <person name="Lippmeier J.C."/>
            <person name="Lucas S."/>
            <person name="Medina M."/>
            <person name="Montsant A."/>
            <person name="Obornik M."/>
            <person name="Parker M.S."/>
            <person name="Palenik B."/>
            <person name="Pazour G.J."/>
            <person name="Richardson P.M."/>
            <person name="Rynearson T.A."/>
            <person name="Saito M.A."/>
            <person name="Schwartz D.C."/>
            <person name="Thamatrakoln K."/>
            <person name="Valentin K."/>
            <person name="Vardi A."/>
            <person name="Wilkerson F.P."/>
            <person name="Rokhsar D.S."/>
        </authorList>
    </citation>
    <scope>NUCLEOTIDE SEQUENCE [LARGE SCALE GENOMIC DNA]</scope>
    <source>
        <strain evidence="3 4">CCMP1335</strain>
    </source>
</reference>
<dbReference type="PANTHER" id="PTHR12463:SF1">
    <property type="entry name" value="2-OXOGLUTARATE AND FE-DEPENDENT OXYGENASE FAMILY PROTEIN"/>
    <property type="match status" value="1"/>
</dbReference>
<dbReference type="Proteomes" id="UP000001449">
    <property type="component" value="Unassembled WGS sequence"/>
</dbReference>
<dbReference type="KEGG" id="tps:THAPSDRAFT_bd908"/>
<dbReference type="Pfam" id="PF13532">
    <property type="entry name" value="2OG-FeII_Oxy_2"/>
    <property type="match status" value="1"/>
</dbReference>
<dbReference type="SUPFAM" id="SSF51197">
    <property type="entry name" value="Clavaminate synthase-like"/>
    <property type="match status" value="1"/>
</dbReference>
<dbReference type="AlphaFoldDB" id="B8LEP0"/>
<reference evidence="3 4" key="2">
    <citation type="journal article" date="2008" name="Nature">
        <title>The Phaeodactylum genome reveals the evolutionary history of diatom genomes.</title>
        <authorList>
            <person name="Bowler C."/>
            <person name="Allen A.E."/>
            <person name="Badger J.H."/>
            <person name="Grimwood J."/>
            <person name="Jabbari K."/>
            <person name="Kuo A."/>
            <person name="Maheswari U."/>
            <person name="Martens C."/>
            <person name="Maumus F."/>
            <person name="Otillar R.P."/>
            <person name="Rayko E."/>
            <person name="Salamov A."/>
            <person name="Vandepoele K."/>
            <person name="Beszteri B."/>
            <person name="Gruber A."/>
            <person name="Heijde M."/>
            <person name="Katinka M."/>
            <person name="Mock T."/>
            <person name="Valentin K."/>
            <person name="Verret F."/>
            <person name="Berges J.A."/>
            <person name="Brownlee C."/>
            <person name="Cadoret J.P."/>
            <person name="Chiovitti A."/>
            <person name="Choi C.J."/>
            <person name="Coesel S."/>
            <person name="De Martino A."/>
            <person name="Detter J.C."/>
            <person name="Durkin C."/>
            <person name="Falciatore A."/>
            <person name="Fournet J."/>
            <person name="Haruta M."/>
            <person name="Huysman M.J."/>
            <person name="Jenkins B.D."/>
            <person name="Jiroutova K."/>
            <person name="Jorgensen R.E."/>
            <person name="Joubert Y."/>
            <person name="Kaplan A."/>
            <person name="Kroger N."/>
            <person name="Kroth P.G."/>
            <person name="La Roche J."/>
            <person name="Lindquist E."/>
            <person name="Lommer M."/>
            <person name="Martin-Jezequel V."/>
            <person name="Lopez P.J."/>
            <person name="Lucas S."/>
            <person name="Mangogna M."/>
            <person name="McGinnis K."/>
            <person name="Medlin L.K."/>
            <person name="Montsant A."/>
            <person name="Oudot-Le Secq M.P."/>
            <person name="Napoli C."/>
            <person name="Obornik M."/>
            <person name="Parker M.S."/>
            <person name="Petit J.L."/>
            <person name="Porcel B.M."/>
            <person name="Poulsen N."/>
            <person name="Robison M."/>
            <person name="Rychlewski L."/>
            <person name="Rynearson T.A."/>
            <person name="Schmutz J."/>
            <person name="Shapiro H."/>
            <person name="Siaut M."/>
            <person name="Stanley M."/>
            <person name="Sussman M.R."/>
            <person name="Taylor A.R."/>
            <person name="Vardi A."/>
            <person name="von Dassow P."/>
            <person name="Vyverman W."/>
            <person name="Willis A."/>
            <person name="Wyrwicz L.S."/>
            <person name="Rokhsar D.S."/>
            <person name="Weissenbach J."/>
            <person name="Armbrust E.V."/>
            <person name="Green B.R."/>
            <person name="Van de Peer Y."/>
            <person name="Grigoriev I.V."/>
        </authorList>
    </citation>
    <scope>NUCLEOTIDE SEQUENCE [LARGE SCALE GENOMIC DNA]</scope>
    <source>
        <strain evidence="3 4">CCMP1335</strain>
    </source>
</reference>
<proteinExistence type="predicted"/>
<dbReference type="Gene3D" id="2.60.120.590">
    <property type="entry name" value="Alpha-ketoglutarate-dependent dioxygenase AlkB-like"/>
    <property type="match status" value="1"/>
</dbReference>
<dbReference type="GO" id="GO:0032451">
    <property type="term" value="F:demethylase activity"/>
    <property type="evidence" value="ECO:0000318"/>
    <property type="project" value="GO_Central"/>
</dbReference>
<dbReference type="InterPro" id="IPR027450">
    <property type="entry name" value="AlkB-like"/>
</dbReference>
<dbReference type="PANTHER" id="PTHR12463">
    <property type="entry name" value="OXYGENASE-RELATED"/>
    <property type="match status" value="1"/>
</dbReference>
<gene>
    <name evidence="3" type="ORF">THAPSDRAFT_bd908</name>
</gene>
<accession>B8LEP0</accession>
<dbReference type="GO" id="GO:0070988">
    <property type="term" value="P:demethylation"/>
    <property type="evidence" value="ECO:0007669"/>
    <property type="project" value="InterPro"/>
</dbReference>
<dbReference type="InParanoid" id="B8LEP0"/>
<dbReference type="eggNOG" id="ENOG502S13J">
    <property type="taxonomic scope" value="Eukaryota"/>
</dbReference>
<evidence type="ECO:0000259" key="2">
    <source>
        <dbReference type="PROSITE" id="PS51471"/>
    </source>
</evidence>